<proteinExistence type="predicted"/>
<feature type="transmembrane region" description="Helical" evidence="1">
    <location>
        <begin position="22"/>
        <end position="42"/>
    </location>
</feature>
<evidence type="ECO:0000313" key="3">
    <source>
        <dbReference type="Proteomes" id="UP000053820"/>
    </source>
</evidence>
<keyword evidence="1" id="KW-0472">Membrane</keyword>
<name>A0A0C9UZ90_9AGAM</name>
<keyword evidence="1" id="KW-1133">Transmembrane helix</keyword>
<gene>
    <name evidence="2" type="ORF">HYDPIDRAFT_171307</name>
</gene>
<accession>A0A0C9UZ90</accession>
<dbReference type="HOGENOM" id="CLU_2055235_0_0_1"/>
<evidence type="ECO:0000313" key="2">
    <source>
        <dbReference type="EMBL" id="KIJ58344.1"/>
    </source>
</evidence>
<keyword evidence="1" id="KW-0812">Transmembrane</keyword>
<dbReference type="AlphaFoldDB" id="A0A0C9UZ90"/>
<sequence length="120" mass="13660">NLQEITHVAVNAFTPLVPTNHWHVIMFAIASVIILEASFYPWDVKEPGFTFASMVEKYHASANSTTVKKATGEIHQKSSLYNWTTYSSQVDQELRIVDDDSEKWWLQKVVSLGMAMVENL</sequence>
<keyword evidence="3" id="KW-1185">Reference proteome</keyword>
<evidence type="ECO:0000256" key="1">
    <source>
        <dbReference type="SAM" id="Phobius"/>
    </source>
</evidence>
<protein>
    <submittedName>
        <fullName evidence="2">Uncharacterized protein</fullName>
    </submittedName>
</protein>
<dbReference type="Proteomes" id="UP000053820">
    <property type="component" value="Unassembled WGS sequence"/>
</dbReference>
<organism evidence="2 3">
    <name type="scientific">Hydnomerulius pinastri MD-312</name>
    <dbReference type="NCBI Taxonomy" id="994086"/>
    <lineage>
        <taxon>Eukaryota</taxon>
        <taxon>Fungi</taxon>
        <taxon>Dikarya</taxon>
        <taxon>Basidiomycota</taxon>
        <taxon>Agaricomycotina</taxon>
        <taxon>Agaricomycetes</taxon>
        <taxon>Agaricomycetidae</taxon>
        <taxon>Boletales</taxon>
        <taxon>Boletales incertae sedis</taxon>
        <taxon>Leucogyrophana</taxon>
    </lineage>
</organism>
<dbReference type="EMBL" id="KN839951">
    <property type="protein sequence ID" value="KIJ58344.1"/>
    <property type="molecule type" value="Genomic_DNA"/>
</dbReference>
<reference evidence="2 3" key="1">
    <citation type="submission" date="2014-04" db="EMBL/GenBank/DDBJ databases">
        <title>Evolutionary Origins and Diversification of the Mycorrhizal Mutualists.</title>
        <authorList>
            <consortium name="DOE Joint Genome Institute"/>
            <consortium name="Mycorrhizal Genomics Consortium"/>
            <person name="Kohler A."/>
            <person name="Kuo A."/>
            <person name="Nagy L.G."/>
            <person name="Floudas D."/>
            <person name="Copeland A."/>
            <person name="Barry K.W."/>
            <person name="Cichocki N."/>
            <person name="Veneault-Fourrey C."/>
            <person name="LaButti K."/>
            <person name="Lindquist E.A."/>
            <person name="Lipzen A."/>
            <person name="Lundell T."/>
            <person name="Morin E."/>
            <person name="Murat C."/>
            <person name="Riley R."/>
            <person name="Ohm R."/>
            <person name="Sun H."/>
            <person name="Tunlid A."/>
            <person name="Henrissat B."/>
            <person name="Grigoriev I.V."/>
            <person name="Hibbett D.S."/>
            <person name="Martin F."/>
        </authorList>
    </citation>
    <scope>NUCLEOTIDE SEQUENCE [LARGE SCALE GENOMIC DNA]</scope>
    <source>
        <strain evidence="2 3">MD-312</strain>
    </source>
</reference>
<feature type="non-terminal residue" evidence="2">
    <location>
        <position position="120"/>
    </location>
</feature>